<dbReference type="Proteomes" id="UP000361468">
    <property type="component" value="Unassembled WGS sequence"/>
</dbReference>
<dbReference type="Pfam" id="PF01230">
    <property type="entry name" value="HIT"/>
    <property type="match status" value="1"/>
</dbReference>
<dbReference type="EMBL" id="CABPSO010000001">
    <property type="protein sequence ID" value="VVE59997.1"/>
    <property type="molecule type" value="Genomic_DNA"/>
</dbReference>
<dbReference type="GeneID" id="57197303"/>
<reference evidence="3 5" key="1">
    <citation type="submission" date="2018-06" db="EMBL/GenBank/DDBJ databases">
        <authorList>
            <consortium name="Pathogen Informatics"/>
            <person name="Doyle S."/>
        </authorList>
    </citation>
    <scope>NUCLEOTIDE SEQUENCE [LARGE SCALE GENOMIC DNA]</scope>
    <source>
        <strain evidence="3 5">NCTC13160</strain>
    </source>
</reference>
<evidence type="ECO:0000313" key="5">
    <source>
        <dbReference type="Proteomes" id="UP000254573"/>
    </source>
</evidence>
<dbReference type="PIRSF" id="PIRSF000714">
    <property type="entry name" value="HIT"/>
    <property type="match status" value="1"/>
</dbReference>
<dbReference type="SUPFAM" id="SSF54197">
    <property type="entry name" value="HIT-like"/>
    <property type="match status" value="1"/>
</dbReference>
<evidence type="ECO:0000313" key="3">
    <source>
        <dbReference type="EMBL" id="SUA80178.1"/>
    </source>
</evidence>
<dbReference type="RefSeq" id="WP_023597530.1">
    <property type="nucleotide sequence ID" value="NC_023018.2"/>
</dbReference>
<feature type="short sequence motif" description="Histidine triad motif" evidence="1">
    <location>
        <begin position="87"/>
        <end position="91"/>
    </location>
</feature>
<protein>
    <submittedName>
        <fullName evidence="3">HIT domain</fullName>
    </submittedName>
    <submittedName>
        <fullName evidence="4">Histidine triad (HIT) protein</fullName>
    </submittedName>
</protein>
<feature type="domain" description="HIT" evidence="2">
    <location>
        <begin position="1"/>
        <end position="102"/>
    </location>
</feature>
<dbReference type="EMBL" id="UGSG01000001">
    <property type="protein sequence ID" value="SUA80178.1"/>
    <property type="molecule type" value="Genomic_DNA"/>
</dbReference>
<dbReference type="PROSITE" id="PS51084">
    <property type="entry name" value="HIT_2"/>
    <property type="match status" value="1"/>
</dbReference>
<dbReference type="GO" id="GO:0003824">
    <property type="term" value="F:catalytic activity"/>
    <property type="evidence" value="ECO:0007669"/>
    <property type="project" value="InterPro"/>
</dbReference>
<organism evidence="3 5">
    <name type="scientific">Pandoraea pnomenusa</name>
    <dbReference type="NCBI Taxonomy" id="93220"/>
    <lineage>
        <taxon>Bacteria</taxon>
        <taxon>Pseudomonadati</taxon>
        <taxon>Pseudomonadota</taxon>
        <taxon>Betaproteobacteria</taxon>
        <taxon>Burkholderiales</taxon>
        <taxon>Burkholderiaceae</taxon>
        <taxon>Pandoraea</taxon>
    </lineage>
</organism>
<dbReference type="Gene3D" id="3.30.428.10">
    <property type="entry name" value="HIT-like"/>
    <property type="match status" value="1"/>
</dbReference>
<dbReference type="Proteomes" id="UP000254573">
    <property type="component" value="Unassembled WGS sequence"/>
</dbReference>
<proteinExistence type="predicted"/>
<accession>A0A378YTQ6</accession>
<dbReference type="OrthoDB" id="9799145at2"/>
<sequence length="145" mass="15987">MECPFCAGDGGEVVWRDPVLRVVLADEAGYPGFARVIWHAHVAEMSDLPEAAREHVMRAVFAVETAQRAVLSPHKVNVASLGNMVPHVHWHVIPRYRDDVHFPGSVWSAPQRALPEAALAPRIARLPALREAIVAELKRVAAWPA</sequence>
<evidence type="ECO:0000313" key="6">
    <source>
        <dbReference type="Proteomes" id="UP000361468"/>
    </source>
</evidence>
<dbReference type="InterPro" id="IPR011146">
    <property type="entry name" value="HIT-like"/>
</dbReference>
<dbReference type="STRING" id="93220.A6P55_15470"/>
<dbReference type="KEGG" id="ppno:DA70_12425"/>
<dbReference type="AlphaFoldDB" id="A0A378YTQ6"/>
<dbReference type="KEGG" id="ppnm:LV28_18275"/>
<evidence type="ECO:0000313" key="4">
    <source>
        <dbReference type="EMBL" id="VVE59997.1"/>
    </source>
</evidence>
<keyword evidence="6" id="KW-1185">Reference proteome</keyword>
<dbReference type="KEGG" id="prb:X636_14445"/>
<dbReference type="InterPro" id="IPR026026">
    <property type="entry name" value="HIT_Hint"/>
</dbReference>
<reference evidence="4 6" key="2">
    <citation type="submission" date="2019-08" db="EMBL/GenBank/DDBJ databases">
        <authorList>
            <person name="Peeters C."/>
        </authorList>
    </citation>
    <scope>NUCLEOTIDE SEQUENCE [LARGE SCALE GENOMIC DNA]</scope>
    <source>
        <strain evidence="4 6">LMG 31119</strain>
    </source>
</reference>
<name>A0A378YTQ6_9BURK</name>
<gene>
    <name evidence="3" type="ORF">NCTC13160_03606</name>
    <name evidence="4" type="ORF">PPN31119_00094</name>
</gene>
<evidence type="ECO:0000259" key="2">
    <source>
        <dbReference type="PROSITE" id="PS51084"/>
    </source>
</evidence>
<dbReference type="InterPro" id="IPR036265">
    <property type="entry name" value="HIT-like_sf"/>
</dbReference>
<evidence type="ECO:0000256" key="1">
    <source>
        <dbReference type="PROSITE-ProRule" id="PRU00464"/>
    </source>
</evidence>